<feature type="region of interest" description="Disordered" evidence="5">
    <location>
        <begin position="47"/>
        <end position="81"/>
    </location>
</feature>
<evidence type="ECO:0000256" key="3">
    <source>
        <dbReference type="ARBA" id="ARBA00022980"/>
    </source>
</evidence>
<evidence type="ECO:0000313" key="9">
    <source>
        <dbReference type="Proteomes" id="UP001472866"/>
    </source>
</evidence>
<evidence type="ECO:0000256" key="1">
    <source>
        <dbReference type="ARBA" id="ARBA00022730"/>
    </source>
</evidence>
<evidence type="ECO:0000259" key="7">
    <source>
        <dbReference type="Pfam" id="PF14693"/>
    </source>
</evidence>
<dbReference type="Gene3D" id="2.170.120.20">
    <property type="entry name" value="Ribosomal protein L25, beta domain"/>
    <property type="match status" value="1"/>
</dbReference>
<dbReference type="GO" id="GO:0008097">
    <property type="term" value="F:5S rRNA binding"/>
    <property type="evidence" value="ECO:0007669"/>
    <property type="project" value="TreeGrafter"/>
</dbReference>
<feature type="compositionally biased region" description="Basic and acidic residues" evidence="5">
    <location>
        <begin position="58"/>
        <end position="78"/>
    </location>
</feature>
<proteinExistence type="predicted"/>
<dbReference type="Gene3D" id="2.40.240.10">
    <property type="entry name" value="Ribosomal Protein L25, Chain P"/>
    <property type="match status" value="1"/>
</dbReference>
<dbReference type="GO" id="GO:0003735">
    <property type="term" value="F:structural constituent of ribosome"/>
    <property type="evidence" value="ECO:0007669"/>
    <property type="project" value="InterPro"/>
</dbReference>
<sequence length="310" mass="34215">MISMGGLRACQAGGGRVFSGGLFGPLASVVGEAGVLLGLRSRQPHQVHHGRTWAATARPDEHGQDSESKQNRRFAQERKKVHGLGRLSAKVGKPEVDVCRLEAVPRGTTNKYDVKRLRAQGLVPAVLMPFRDTQGVGTIHLSLKDAEIERLLRRHISEYAKSRLIRLVVPEGAGDHFRGWTDTEGEREGERVCHAIIRSFSFHPVTSQCLNVSLQRCPPGHAVKVRVPVSIIGQDACPALKRNGYLYPVRPFVDCVVSSDDIPASIEYDVSKMNIGNSVRIRDLEFQDSITRLLGKSTDPAETLYKMIKL</sequence>
<keyword evidence="4" id="KW-0687">Ribonucleoprotein</keyword>
<dbReference type="InterPro" id="IPR020057">
    <property type="entry name" value="Ribosomal_bL25_b-dom"/>
</dbReference>
<evidence type="ECO:0000256" key="5">
    <source>
        <dbReference type="SAM" id="MobiDB-lite"/>
    </source>
</evidence>
<feature type="domain" description="Large ribosomal subunit protein bL25 L25" evidence="6">
    <location>
        <begin position="101"/>
        <end position="214"/>
    </location>
</feature>
<evidence type="ECO:0000256" key="2">
    <source>
        <dbReference type="ARBA" id="ARBA00022884"/>
    </source>
</evidence>
<name>A0AAX4P1M3_9CHLO</name>
<keyword evidence="9" id="KW-1185">Reference proteome</keyword>
<dbReference type="EMBL" id="CP151502">
    <property type="protein sequence ID" value="WZN60295.1"/>
    <property type="molecule type" value="Genomic_DNA"/>
</dbReference>
<dbReference type="InterPro" id="IPR011035">
    <property type="entry name" value="Ribosomal_bL25/Gln-tRNA_synth"/>
</dbReference>
<keyword evidence="2" id="KW-0694">RNA-binding</keyword>
<keyword evidence="3 8" id="KW-0689">Ribosomal protein</keyword>
<dbReference type="Proteomes" id="UP001472866">
    <property type="component" value="Chromosome 02"/>
</dbReference>
<dbReference type="InterPro" id="IPR020056">
    <property type="entry name" value="Rbsml_bL25/Gln-tRNA_synth_N"/>
</dbReference>
<dbReference type="Pfam" id="PF14693">
    <property type="entry name" value="Ribosomal_TL5_C"/>
    <property type="match status" value="1"/>
</dbReference>
<dbReference type="InterPro" id="IPR020930">
    <property type="entry name" value="Ribosomal_uL5_bac-type"/>
</dbReference>
<organism evidence="8 9">
    <name type="scientific">Chloropicon roscoffensis</name>
    <dbReference type="NCBI Taxonomy" id="1461544"/>
    <lineage>
        <taxon>Eukaryota</taxon>
        <taxon>Viridiplantae</taxon>
        <taxon>Chlorophyta</taxon>
        <taxon>Chloropicophyceae</taxon>
        <taxon>Chloropicales</taxon>
        <taxon>Chloropicaceae</taxon>
        <taxon>Chloropicon</taxon>
    </lineage>
</organism>
<dbReference type="GO" id="GO:0022625">
    <property type="term" value="C:cytosolic large ribosomal subunit"/>
    <property type="evidence" value="ECO:0007669"/>
    <property type="project" value="TreeGrafter"/>
</dbReference>
<dbReference type="InterPro" id="IPR037121">
    <property type="entry name" value="Ribosomal_bL25_C"/>
</dbReference>
<reference evidence="8 9" key="1">
    <citation type="submission" date="2024-03" db="EMBL/GenBank/DDBJ databases">
        <title>Complete genome sequence of the green alga Chloropicon roscoffensis RCC1871.</title>
        <authorList>
            <person name="Lemieux C."/>
            <person name="Pombert J.-F."/>
            <person name="Otis C."/>
            <person name="Turmel M."/>
        </authorList>
    </citation>
    <scope>NUCLEOTIDE SEQUENCE [LARGE SCALE GENOMIC DNA]</scope>
    <source>
        <strain evidence="8 9">RCC1871</strain>
    </source>
</reference>
<protein>
    <submittedName>
        <fullName evidence="8">Ribosomal protein L25</fullName>
    </submittedName>
</protein>
<dbReference type="Pfam" id="PF01386">
    <property type="entry name" value="Ribosomal_L25p"/>
    <property type="match status" value="1"/>
</dbReference>
<evidence type="ECO:0000313" key="8">
    <source>
        <dbReference type="EMBL" id="WZN60295.1"/>
    </source>
</evidence>
<dbReference type="PANTHER" id="PTHR33284:SF1">
    <property type="entry name" value="RIBOSOMAL PROTEIN L25_GLN-TRNA SYNTHETASE, ANTI-CODON-BINDING DOMAIN-CONTAINING PROTEIN"/>
    <property type="match status" value="1"/>
</dbReference>
<evidence type="ECO:0000259" key="6">
    <source>
        <dbReference type="Pfam" id="PF01386"/>
    </source>
</evidence>
<dbReference type="PANTHER" id="PTHR33284">
    <property type="entry name" value="RIBOSOMAL PROTEIN L25/GLN-TRNA SYNTHETASE, ANTI-CODON-BINDING DOMAIN-CONTAINING PROTEIN"/>
    <property type="match status" value="1"/>
</dbReference>
<gene>
    <name evidence="8" type="ORF">HKI87_02g18240</name>
</gene>
<dbReference type="AlphaFoldDB" id="A0AAX4P1M3"/>
<dbReference type="GO" id="GO:0006412">
    <property type="term" value="P:translation"/>
    <property type="evidence" value="ECO:0007669"/>
    <property type="project" value="InterPro"/>
</dbReference>
<feature type="domain" description="Large ribosomal subunit protein bL25 beta" evidence="7">
    <location>
        <begin position="223"/>
        <end position="291"/>
    </location>
</feature>
<dbReference type="SUPFAM" id="SSF50715">
    <property type="entry name" value="Ribosomal protein L25-like"/>
    <property type="match status" value="1"/>
</dbReference>
<accession>A0AAX4P1M3</accession>
<dbReference type="InterPro" id="IPR029751">
    <property type="entry name" value="Ribosomal_L25_dom"/>
</dbReference>
<dbReference type="CDD" id="cd00495">
    <property type="entry name" value="Ribosomal_L25_TL5_CTC"/>
    <property type="match status" value="1"/>
</dbReference>
<evidence type="ECO:0000256" key="4">
    <source>
        <dbReference type="ARBA" id="ARBA00023274"/>
    </source>
</evidence>
<keyword evidence="1" id="KW-0699">rRNA-binding</keyword>